<dbReference type="EMBL" id="MU825876">
    <property type="protein sequence ID" value="KAJ7386530.1"/>
    <property type="molecule type" value="Genomic_DNA"/>
</dbReference>
<dbReference type="AlphaFoldDB" id="A0A9W9ZS59"/>
<protein>
    <submittedName>
        <fullName evidence="1">Uncharacterized protein</fullName>
    </submittedName>
</protein>
<evidence type="ECO:0000313" key="1">
    <source>
        <dbReference type="EMBL" id="KAJ7386530.1"/>
    </source>
</evidence>
<comment type="caution">
    <text evidence="1">The sequence shown here is derived from an EMBL/GenBank/DDBJ whole genome shotgun (WGS) entry which is preliminary data.</text>
</comment>
<dbReference type="Proteomes" id="UP001163046">
    <property type="component" value="Unassembled WGS sequence"/>
</dbReference>
<evidence type="ECO:0000313" key="2">
    <source>
        <dbReference type="Proteomes" id="UP001163046"/>
    </source>
</evidence>
<dbReference type="OrthoDB" id="3223806at2759"/>
<reference evidence="1" key="1">
    <citation type="submission" date="2023-01" db="EMBL/GenBank/DDBJ databases">
        <title>Genome assembly of the deep-sea coral Lophelia pertusa.</title>
        <authorList>
            <person name="Herrera S."/>
            <person name="Cordes E."/>
        </authorList>
    </citation>
    <scope>NUCLEOTIDE SEQUENCE</scope>
    <source>
        <strain evidence="1">USNM1676648</strain>
        <tissue evidence="1">Polyp</tissue>
    </source>
</reference>
<organism evidence="1 2">
    <name type="scientific">Desmophyllum pertusum</name>
    <dbReference type="NCBI Taxonomy" id="174260"/>
    <lineage>
        <taxon>Eukaryota</taxon>
        <taxon>Metazoa</taxon>
        <taxon>Cnidaria</taxon>
        <taxon>Anthozoa</taxon>
        <taxon>Hexacorallia</taxon>
        <taxon>Scleractinia</taxon>
        <taxon>Caryophylliina</taxon>
        <taxon>Caryophylliidae</taxon>
        <taxon>Desmophyllum</taxon>
    </lineage>
</organism>
<proteinExistence type="predicted"/>
<sequence length="70" mass="8062">MVEPDFDGLRLDTITHFLDAIEPRPLDKEPVRGNLKWLTIKTGDQCLIQPRLRRCVVDALKQYLRNSEGG</sequence>
<gene>
    <name evidence="1" type="ORF">OS493_008666</name>
</gene>
<keyword evidence="2" id="KW-1185">Reference proteome</keyword>
<accession>A0A9W9ZS59</accession>
<name>A0A9W9ZS59_9CNID</name>